<dbReference type="Gene3D" id="1.10.260.40">
    <property type="entry name" value="lambda repressor-like DNA-binding domains"/>
    <property type="match status" value="1"/>
</dbReference>
<dbReference type="PANTHER" id="PTHR46558:SF11">
    <property type="entry name" value="HTH-TYPE TRANSCRIPTIONAL REGULATOR XRE"/>
    <property type="match status" value="1"/>
</dbReference>
<sequence length="144" mass="16568">MNTNNIGEIIANLRKKRSLSQAQLAKALNIGTSTLGMYETGKRTPNPEMLEKFADFFHVSVDYLLGRSKEEKEPYYELTDKEKNDIAIQAEKLMQGIESGENLNFYGEPATEEQKERLVIAIQTAMEMNKRKAKKKFTPKKYRD</sequence>
<dbReference type="Proteomes" id="UP000095141">
    <property type="component" value="Unassembled WGS sequence"/>
</dbReference>
<dbReference type="PROSITE" id="PS50943">
    <property type="entry name" value="HTH_CROC1"/>
    <property type="match status" value="1"/>
</dbReference>
<reference evidence="3 4" key="1">
    <citation type="submission" date="2016-08" db="EMBL/GenBank/DDBJ databases">
        <title>Probiotic bacterium isolated from chicken gut.</title>
        <authorList>
            <person name="Levy J.L."/>
            <person name="Hassan H.M."/>
            <person name="Mendoza M.A."/>
        </authorList>
    </citation>
    <scope>NUCLEOTIDE SEQUENCE [LARGE SCALE GENOMIC DNA]</scope>
    <source>
        <strain evidence="3 4">P43</strain>
    </source>
</reference>
<comment type="caution">
    <text evidence="3">The sequence shown here is derived from an EMBL/GenBank/DDBJ whole genome shotgun (WGS) entry which is preliminary data.</text>
</comment>
<gene>
    <name evidence="3" type="ORF">BFD03_05270</name>
</gene>
<proteinExistence type="predicted"/>
<dbReference type="PANTHER" id="PTHR46558">
    <property type="entry name" value="TRACRIPTIONAL REGULATORY PROTEIN-RELATED-RELATED"/>
    <property type="match status" value="1"/>
</dbReference>
<dbReference type="AlphaFoldDB" id="A0A1C2G9I1"/>
<dbReference type="SUPFAM" id="SSF47413">
    <property type="entry name" value="lambda repressor-like DNA-binding domains"/>
    <property type="match status" value="1"/>
</dbReference>
<organism evidence="3 4">
    <name type="scientific">Limosilactobacillus reuteri</name>
    <name type="common">Lactobacillus reuteri</name>
    <dbReference type="NCBI Taxonomy" id="1598"/>
    <lineage>
        <taxon>Bacteria</taxon>
        <taxon>Bacillati</taxon>
        <taxon>Bacillota</taxon>
        <taxon>Bacilli</taxon>
        <taxon>Lactobacillales</taxon>
        <taxon>Lactobacillaceae</taxon>
        <taxon>Limosilactobacillus</taxon>
    </lineage>
</organism>
<protein>
    <submittedName>
        <fullName evidence="3">Transcriptional regulator</fullName>
    </submittedName>
</protein>
<evidence type="ECO:0000313" key="4">
    <source>
        <dbReference type="Proteomes" id="UP000095141"/>
    </source>
</evidence>
<feature type="domain" description="HTH cro/C1-type" evidence="2">
    <location>
        <begin position="10"/>
        <end position="64"/>
    </location>
</feature>
<dbReference type="Pfam" id="PF01381">
    <property type="entry name" value="HTH_3"/>
    <property type="match status" value="1"/>
</dbReference>
<evidence type="ECO:0000256" key="1">
    <source>
        <dbReference type="ARBA" id="ARBA00023125"/>
    </source>
</evidence>
<accession>A0A1C2G9I1</accession>
<evidence type="ECO:0000259" key="2">
    <source>
        <dbReference type="PROSITE" id="PS50943"/>
    </source>
</evidence>
<dbReference type="InterPro" id="IPR010982">
    <property type="entry name" value="Lambda_DNA-bd_dom_sf"/>
</dbReference>
<dbReference type="RefSeq" id="WP_066035668.1">
    <property type="nucleotide sequence ID" value="NZ_CP136906.1"/>
</dbReference>
<dbReference type="GO" id="GO:0003677">
    <property type="term" value="F:DNA binding"/>
    <property type="evidence" value="ECO:0007669"/>
    <property type="project" value="UniProtKB-KW"/>
</dbReference>
<dbReference type="InterPro" id="IPR001387">
    <property type="entry name" value="Cro/C1-type_HTH"/>
</dbReference>
<dbReference type="SMART" id="SM00530">
    <property type="entry name" value="HTH_XRE"/>
    <property type="match status" value="1"/>
</dbReference>
<dbReference type="EMBL" id="MCNS01000008">
    <property type="protein sequence ID" value="OCX48168.1"/>
    <property type="molecule type" value="Genomic_DNA"/>
</dbReference>
<name>A0A1C2G9I1_LIMRT</name>
<evidence type="ECO:0000313" key="3">
    <source>
        <dbReference type="EMBL" id="OCX48168.1"/>
    </source>
</evidence>
<dbReference type="CDD" id="cd00093">
    <property type="entry name" value="HTH_XRE"/>
    <property type="match status" value="1"/>
</dbReference>
<keyword evidence="1" id="KW-0238">DNA-binding</keyword>